<dbReference type="InterPro" id="IPR000335">
    <property type="entry name" value="Bleomycin-R"/>
</dbReference>
<dbReference type="KEGG" id="paun:MJA45_20230"/>
<dbReference type="Gene3D" id="3.10.180.10">
    <property type="entry name" value="2,3-Dihydroxybiphenyl 1,2-Dioxygenase, domain 1"/>
    <property type="match status" value="1"/>
</dbReference>
<evidence type="ECO:0000256" key="3">
    <source>
        <dbReference type="ARBA" id="ARBA00023251"/>
    </source>
</evidence>
<dbReference type="SUPFAM" id="SSF54593">
    <property type="entry name" value="Glyoxalase/Bleomycin resistance protein/Dihydroxybiphenyl dioxygenase"/>
    <property type="match status" value="1"/>
</dbReference>
<dbReference type="Proteomes" id="UP001305702">
    <property type="component" value="Chromosome"/>
</dbReference>
<dbReference type="EMBL" id="CP130318">
    <property type="protein sequence ID" value="WNQ09930.1"/>
    <property type="molecule type" value="Genomic_DNA"/>
</dbReference>
<gene>
    <name evidence="5" type="ORF">MJA45_20230</name>
</gene>
<reference evidence="5 6" key="1">
    <citation type="submission" date="2022-02" db="EMBL/GenBank/DDBJ databases">
        <title>Paenibacillus sp. MBLB1776 Whole Genome Shotgun Sequencing.</title>
        <authorList>
            <person name="Hwang C.Y."/>
            <person name="Cho E.-S."/>
            <person name="Seo M.-J."/>
        </authorList>
    </citation>
    <scope>NUCLEOTIDE SEQUENCE [LARGE SCALE GENOMIC DNA]</scope>
    <source>
        <strain evidence="5 6">MBLB1776</strain>
    </source>
</reference>
<keyword evidence="3" id="KW-0046">Antibiotic resistance</keyword>
<proteinExistence type="inferred from homology"/>
<dbReference type="GO" id="GO:0046677">
    <property type="term" value="P:response to antibiotic"/>
    <property type="evidence" value="ECO:0007669"/>
    <property type="project" value="UniProtKB-KW"/>
</dbReference>
<evidence type="ECO:0000256" key="1">
    <source>
        <dbReference type="ARBA" id="ARBA00011051"/>
    </source>
</evidence>
<evidence type="ECO:0000259" key="4">
    <source>
        <dbReference type="PROSITE" id="PS51819"/>
    </source>
</evidence>
<dbReference type="AlphaFoldDB" id="A0AA96LB23"/>
<organism evidence="5 6">
    <name type="scientific">Paenibacillus aurantius</name>
    <dbReference type="NCBI Taxonomy" id="2918900"/>
    <lineage>
        <taxon>Bacteria</taxon>
        <taxon>Bacillati</taxon>
        <taxon>Bacillota</taxon>
        <taxon>Bacilli</taxon>
        <taxon>Bacillales</taxon>
        <taxon>Paenibacillaceae</taxon>
        <taxon>Paenibacillus</taxon>
    </lineage>
</organism>
<name>A0AA96LB23_9BACL</name>
<evidence type="ECO:0000313" key="5">
    <source>
        <dbReference type="EMBL" id="WNQ09930.1"/>
    </source>
</evidence>
<dbReference type="Pfam" id="PF19581">
    <property type="entry name" value="Glyoxalase_7"/>
    <property type="match status" value="1"/>
</dbReference>
<dbReference type="InterPro" id="IPR029068">
    <property type="entry name" value="Glyas_Bleomycin-R_OHBP_Dase"/>
</dbReference>
<feature type="domain" description="VOC" evidence="4">
    <location>
        <begin position="9"/>
        <end position="124"/>
    </location>
</feature>
<dbReference type="PROSITE" id="PS51819">
    <property type="entry name" value="VOC"/>
    <property type="match status" value="1"/>
</dbReference>
<dbReference type="CDD" id="cd08349">
    <property type="entry name" value="BLMA_like"/>
    <property type="match status" value="1"/>
</dbReference>
<comment type="similarity">
    <text evidence="1">Belongs to the bleomycin resistance protein family.</text>
</comment>
<evidence type="ECO:0000313" key="6">
    <source>
        <dbReference type="Proteomes" id="UP001305702"/>
    </source>
</evidence>
<evidence type="ECO:0000256" key="2">
    <source>
        <dbReference type="ARBA" id="ARBA00021572"/>
    </source>
</evidence>
<dbReference type="RefSeq" id="WP_315603704.1">
    <property type="nucleotide sequence ID" value="NZ_CP130318.1"/>
</dbReference>
<sequence>MSTSLAAYPPVIPILRVFQEEKAKEFYLDFLEFQLDWEHRFEEGLPLYRQVSRGDCVLHLSEHHGDACPGAAVRIHTEKLEDYQKRLLGKAYKYARPGIHKTPWNMKEMSIHDPFGNRLVFFEAVEQKPYNGVRTPRATL</sequence>
<keyword evidence="6" id="KW-1185">Reference proteome</keyword>
<dbReference type="InterPro" id="IPR037523">
    <property type="entry name" value="VOC_core"/>
</dbReference>
<accession>A0AA96LB23</accession>
<protein>
    <recommendedName>
        <fullName evidence="2">Bleomycin resistance protein</fullName>
    </recommendedName>
</protein>